<dbReference type="STRING" id="1385515.GCA_000423325_01765"/>
<comment type="caution">
    <text evidence="2">The sequence shown here is derived from an EMBL/GenBank/DDBJ whole genome shotgun (WGS) entry which is preliminary data.</text>
</comment>
<dbReference type="InterPro" id="IPR011322">
    <property type="entry name" value="N-reg_PII-like_a/b"/>
</dbReference>
<dbReference type="eggNOG" id="COG1324">
    <property type="taxonomic scope" value="Bacteria"/>
</dbReference>
<dbReference type="Pfam" id="PF03091">
    <property type="entry name" value="CutA1"/>
    <property type="match status" value="1"/>
</dbReference>
<evidence type="ECO:0000256" key="1">
    <source>
        <dbReference type="ARBA" id="ARBA00010169"/>
    </source>
</evidence>
<evidence type="ECO:0000313" key="3">
    <source>
        <dbReference type="Proteomes" id="UP000030003"/>
    </source>
</evidence>
<dbReference type="PANTHER" id="PTHR23419:SF8">
    <property type="entry name" value="FI09726P"/>
    <property type="match status" value="1"/>
</dbReference>
<dbReference type="Proteomes" id="UP000030003">
    <property type="component" value="Unassembled WGS sequence"/>
</dbReference>
<evidence type="ECO:0000313" key="2">
    <source>
        <dbReference type="EMBL" id="KGO99420.1"/>
    </source>
</evidence>
<dbReference type="AlphaFoldDB" id="A0A0A0M8N3"/>
<dbReference type="PANTHER" id="PTHR23419">
    <property type="entry name" value="DIVALENT CATION TOLERANCE CUTA-RELATED"/>
    <property type="match status" value="1"/>
</dbReference>
<keyword evidence="3" id="KW-1185">Reference proteome</keyword>
<dbReference type="EMBL" id="AVBH01000017">
    <property type="protein sequence ID" value="KGO99420.1"/>
    <property type="molecule type" value="Genomic_DNA"/>
</dbReference>
<comment type="similarity">
    <text evidence="1">Belongs to the CutA family.</text>
</comment>
<dbReference type="GO" id="GO:0010038">
    <property type="term" value="P:response to metal ion"/>
    <property type="evidence" value="ECO:0007669"/>
    <property type="project" value="InterPro"/>
</dbReference>
<dbReference type="InterPro" id="IPR015867">
    <property type="entry name" value="N-reg_PII/ATP_PRibTrfase_C"/>
</dbReference>
<dbReference type="GO" id="GO:0005507">
    <property type="term" value="F:copper ion binding"/>
    <property type="evidence" value="ECO:0007669"/>
    <property type="project" value="TreeGrafter"/>
</dbReference>
<organism evidence="2 3">
    <name type="scientific">Lysobacter defluvii IMMIB APB-9 = DSM 18482</name>
    <dbReference type="NCBI Taxonomy" id="1385515"/>
    <lineage>
        <taxon>Bacteria</taxon>
        <taxon>Pseudomonadati</taxon>
        <taxon>Pseudomonadota</taxon>
        <taxon>Gammaproteobacteria</taxon>
        <taxon>Lysobacterales</taxon>
        <taxon>Lysobacteraceae</taxon>
        <taxon>Novilysobacter</taxon>
    </lineage>
</organism>
<name>A0A0A0M8N3_9GAMM</name>
<accession>A0A0A0M8N3</accession>
<dbReference type="SUPFAM" id="SSF54913">
    <property type="entry name" value="GlnB-like"/>
    <property type="match status" value="1"/>
</dbReference>
<dbReference type="OrthoDB" id="37622at2"/>
<reference evidence="2 3" key="1">
    <citation type="submission" date="2013-08" db="EMBL/GenBank/DDBJ databases">
        <title>Genomic analysis of Lysobacter defluvii.</title>
        <authorList>
            <person name="Wang Q."/>
            <person name="Wang G."/>
        </authorList>
    </citation>
    <scope>NUCLEOTIDE SEQUENCE [LARGE SCALE GENOMIC DNA]</scope>
    <source>
        <strain evidence="2 3">IMMIB APB-9</strain>
    </source>
</reference>
<sequence length="110" mass="12070">MASMSVLVAYCTCPDADSAARVARALVDERLAACVTRLPGTRSCYRWEGKVEEATEELLMIKTTAARLEALERRLHELHPYDVPEFLTVPAGGSRAYLDWVADMTGAPSP</sequence>
<protein>
    <submittedName>
        <fullName evidence="2">Dihydroorotate dehydrogenase</fullName>
    </submittedName>
</protein>
<dbReference type="InterPro" id="IPR004323">
    <property type="entry name" value="Ion_tolerance_CutA"/>
</dbReference>
<proteinExistence type="inferred from homology"/>
<gene>
    <name evidence="2" type="ORF">N791_08080</name>
</gene>
<dbReference type="Gene3D" id="3.30.70.120">
    <property type="match status" value="1"/>
</dbReference>